<evidence type="ECO:0000256" key="1">
    <source>
        <dbReference type="ARBA" id="ARBA00008791"/>
    </source>
</evidence>
<accession>A0A1I6TMM4</accession>
<proteinExistence type="inferred from homology"/>
<comment type="similarity">
    <text evidence="1">Belongs to the universal stress protein A family.</text>
</comment>
<keyword evidence="4" id="KW-1185">Reference proteome</keyword>
<dbReference type="PRINTS" id="PR01438">
    <property type="entry name" value="UNVRSLSTRESS"/>
</dbReference>
<dbReference type="SUPFAM" id="SSF52402">
    <property type="entry name" value="Adenine nucleotide alpha hydrolases-like"/>
    <property type="match status" value="1"/>
</dbReference>
<dbReference type="InterPro" id="IPR006015">
    <property type="entry name" value="Universal_stress_UspA"/>
</dbReference>
<dbReference type="OrthoDB" id="271068at2157"/>
<dbReference type="Gene3D" id="3.40.50.620">
    <property type="entry name" value="HUPs"/>
    <property type="match status" value="1"/>
</dbReference>
<dbReference type="InterPro" id="IPR014729">
    <property type="entry name" value="Rossmann-like_a/b/a_fold"/>
</dbReference>
<name>A0A1I6TMM4_9EURY</name>
<dbReference type="PANTHER" id="PTHR46268">
    <property type="entry name" value="STRESS RESPONSE PROTEIN NHAX"/>
    <property type="match status" value="1"/>
</dbReference>
<gene>
    <name evidence="3" type="ORF">SAMN04488556_3243</name>
</gene>
<reference evidence="4" key="1">
    <citation type="submission" date="2016-10" db="EMBL/GenBank/DDBJ databases">
        <authorList>
            <person name="Varghese N."/>
            <person name="Submissions S."/>
        </authorList>
    </citation>
    <scope>NUCLEOTIDE SEQUENCE [LARGE SCALE GENOMIC DNA]</scope>
    <source>
        <strain evidence="4">DSM 22427</strain>
    </source>
</reference>
<dbReference type="RefSeq" id="WP_092905996.1">
    <property type="nucleotide sequence ID" value="NZ_FOZS01000003.1"/>
</dbReference>
<evidence type="ECO:0000313" key="3">
    <source>
        <dbReference type="EMBL" id="SFS90502.1"/>
    </source>
</evidence>
<dbReference type="PANTHER" id="PTHR46268:SF6">
    <property type="entry name" value="UNIVERSAL STRESS PROTEIN UP12"/>
    <property type="match status" value="1"/>
</dbReference>
<evidence type="ECO:0000313" key="4">
    <source>
        <dbReference type="Proteomes" id="UP000199199"/>
    </source>
</evidence>
<sequence>MNGDSSNLAETEDISIDSVVLGVRASDDSRVEALVDAVTDLSESMAFEVTIAYIFDKDSHNETIKQVVGTDSDHVDPDELAGRMSVVRTITDRLEAASIDVDIRAAPGTSGEGVVDIAESVDADRVIIGGRSRSPAGKALFGSAVQSVMFNASCPVTFVRDQE</sequence>
<dbReference type="Pfam" id="PF00582">
    <property type="entry name" value="Usp"/>
    <property type="match status" value="1"/>
</dbReference>
<protein>
    <submittedName>
        <fullName evidence="3">Nucleotide-binding universal stress protein, UspA family</fullName>
    </submittedName>
</protein>
<dbReference type="InterPro" id="IPR006016">
    <property type="entry name" value="UspA"/>
</dbReference>
<dbReference type="EMBL" id="FOZS01000003">
    <property type="protein sequence ID" value="SFS90502.1"/>
    <property type="molecule type" value="Genomic_DNA"/>
</dbReference>
<feature type="domain" description="UspA" evidence="2">
    <location>
        <begin position="18"/>
        <end position="160"/>
    </location>
</feature>
<dbReference type="AlphaFoldDB" id="A0A1I6TMM4"/>
<dbReference type="CDD" id="cd00293">
    <property type="entry name" value="USP-like"/>
    <property type="match status" value="1"/>
</dbReference>
<organism evidence="3 4">
    <name type="scientific">Halostagnicola kamekurae</name>
    <dbReference type="NCBI Taxonomy" id="619731"/>
    <lineage>
        <taxon>Archaea</taxon>
        <taxon>Methanobacteriati</taxon>
        <taxon>Methanobacteriota</taxon>
        <taxon>Stenosarchaea group</taxon>
        <taxon>Halobacteria</taxon>
        <taxon>Halobacteriales</taxon>
        <taxon>Natrialbaceae</taxon>
        <taxon>Halostagnicola</taxon>
    </lineage>
</organism>
<evidence type="ECO:0000259" key="2">
    <source>
        <dbReference type="Pfam" id="PF00582"/>
    </source>
</evidence>
<dbReference type="Proteomes" id="UP000199199">
    <property type="component" value="Unassembled WGS sequence"/>
</dbReference>